<dbReference type="PANTHER" id="PTHR48462">
    <property type="entry name" value="PROTEIN, PUTATIVE-RELATED"/>
    <property type="match status" value="1"/>
</dbReference>
<proteinExistence type="predicted"/>
<evidence type="ECO:0000313" key="1">
    <source>
        <dbReference type="EMBL" id="GFA54871.1"/>
    </source>
</evidence>
<comment type="caution">
    <text evidence="1">The sequence shown here is derived from an EMBL/GenBank/DDBJ whole genome shotgun (WGS) entry which is preliminary data.</text>
</comment>
<accession>A0A699JSD2</accession>
<dbReference type="AlphaFoldDB" id="A0A699JSD2"/>
<dbReference type="PANTHER" id="PTHR48462:SF1">
    <property type="entry name" value="PROTEIN, PUTATIVE-RELATED"/>
    <property type="match status" value="1"/>
</dbReference>
<dbReference type="EMBL" id="BKCJ010443576">
    <property type="protein sequence ID" value="GFA54871.1"/>
    <property type="molecule type" value="Genomic_DNA"/>
</dbReference>
<protein>
    <submittedName>
        <fullName evidence="1">Uncharacterized protein</fullName>
    </submittedName>
</protein>
<gene>
    <name evidence="1" type="ORF">Tci_626843</name>
</gene>
<reference evidence="1" key="1">
    <citation type="journal article" date="2019" name="Sci. Rep.">
        <title>Draft genome of Tanacetum cinerariifolium, the natural source of mosquito coil.</title>
        <authorList>
            <person name="Yamashiro T."/>
            <person name="Shiraishi A."/>
            <person name="Satake H."/>
            <person name="Nakayama K."/>
        </authorList>
    </citation>
    <scope>NUCLEOTIDE SEQUENCE</scope>
</reference>
<sequence>MDSSTLLYNQLKEALPFFVLAGPNVIESEGKLLFSLRTCQPMYIGEAVFIFDNGLRRAIEAIVVCGGPFFEDFQ</sequence>
<name>A0A699JSD2_TANCI</name>
<organism evidence="1">
    <name type="scientific">Tanacetum cinerariifolium</name>
    <name type="common">Dalmatian daisy</name>
    <name type="synonym">Chrysanthemum cinerariifolium</name>
    <dbReference type="NCBI Taxonomy" id="118510"/>
    <lineage>
        <taxon>Eukaryota</taxon>
        <taxon>Viridiplantae</taxon>
        <taxon>Streptophyta</taxon>
        <taxon>Embryophyta</taxon>
        <taxon>Tracheophyta</taxon>
        <taxon>Spermatophyta</taxon>
        <taxon>Magnoliopsida</taxon>
        <taxon>eudicotyledons</taxon>
        <taxon>Gunneridae</taxon>
        <taxon>Pentapetalae</taxon>
        <taxon>asterids</taxon>
        <taxon>campanulids</taxon>
        <taxon>Asterales</taxon>
        <taxon>Asteraceae</taxon>
        <taxon>Asteroideae</taxon>
        <taxon>Anthemideae</taxon>
        <taxon>Anthemidinae</taxon>
        <taxon>Tanacetum</taxon>
    </lineage>
</organism>